<accession>A0A1H2BIX3</accession>
<feature type="transmembrane region" description="Helical" evidence="7">
    <location>
        <begin position="43"/>
        <end position="66"/>
    </location>
</feature>
<evidence type="ECO:0000256" key="5">
    <source>
        <dbReference type="ARBA" id="ARBA00022989"/>
    </source>
</evidence>
<feature type="transmembrane region" description="Helical" evidence="7">
    <location>
        <begin position="412"/>
        <end position="429"/>
    </location>
</feature>
<evidence type="ECO:0000313" key="9">
    <source>
        <dbReference type="Proteomes" id="UP000243904"/>
    </source>
</evidence>
<dbReference type="PANTHER" id="PTHR30250">
    <property type="entry name" value="PST FAMILY PREDICTED COLANIC ACID TRANSPORTER"/>
    <property type="match status" value="1"/>
</dbReference>
<evidence type="ECO:0000256" key="2">
    <source>
        <dbReference type="ARBA" id="ARBA00007430"/>
    </source>
</evidence>
<feature type="transmembrane region" description="Helical" evidence="7">
    <location>
        <begin position="171"/>
        <end position="189"/>
    </location>
</feature>
<keyword evidence="4 7" id="KW-0812">Transmembrane</keyword>
<dbReference type="InterPro" id="IPR050833">
    <property type="entry name" value="Poly_Biosynth_Transport"/>
</dbReference>
<keyword evidence="6 7" id="KW-0472">Membrane</keyword>
<feature type="transmembrane region" description="Helical" evidence="7">
    <location>
        <begin position="441"/>
        <end position="464"/>
    </location>
</feature>
<dbReference type="PANTHER" id="PTHR30250:SF10">
    <property type="entry name" value="LIPOPOLYSACCHARIDE BIOSYNTHESIS PROTEIN WZXC"/>
    <property type="match status" value="1"/>
</dbReference>
<comment type="subcellular location">
    <subcellularLocation>
        <location evidence="1">Cell membrane</location>
        <topology evidence="1">Multi-pass membrane protein</topology>
    </subcellularLocation>
</comment>
<feature type="transmembrane region" description="Helical" evidence="7">
    <location>
        <begin position="350"/>
        <end position="373"/>
    </location>
</feature>
<sequence>MLTMKTLLGAGWTVSARLAGRLIDFVTVLVLARTLTPADFGLTALAMTLTVIADMVLEIPLIQALTRLDRLKKSHLDTAFTLGALRGLVLALVVLLAAWPFSRIYNDHRLFALVAVIVIGPIARSLYSPAMVRYIRDMSFRQVFIAEILGKIAAFIVAVSVVYLGGGYWAIAANSISAPVAAMLISYLLAPYRPKLSLANLADFSTFLGWLSMAQLVAALSWQFDRILLGYFVTRSDLGRYAMASDLSVLPTQSLIGPAMQPVMAAFSRINDDRERLRNAYSKASRFTMLLAAPACIGMAMTADLIVNALLGAKWNDAAIYLQWLALSSVLNAFYQPLHSLALATNRTNLVFRLSFIELCCKVSLMLLGLYFYSLMGVIAARGAVSLIMFVLSLLTAKYLVGTNAAAEIGHLWKVGAACAVMALFVLILQREFAGHHLNGILELGVTSALGAAVYIGALFVLGIRLKTISAQIA</sequence>
<feature type="transmembrane region" description="Helical" evidence="7">
    <location>
        <begin position="78"/>
        <end position="98"/>
    </location>
</feature>
<keyword evidence="5 7" id="KW-1133">Transmembrane helix</keyword>
<evidence type="ECO:0000256" key="3">
    <source>
        <dbReference type="ARBA" id="ARBA00022475"/>
    </source>
</evidence>
<evidence type="ECO:0000256" key="4">
    <source>
        <dbReference type="ARBA" id="ARBA00022692"/>
    </source>
</evidence>
<keyword evidence="3" id="KW-1003">Cell membrane</keyword>
<feature type="transmembrane region" description="Helical" evidence="7">
    <location>
        <begin position="148"/>
        <end position="165"/>
    </location>
</feature>
<dbReference type="Proteomes" id="UP000243904">
    <property type="component" value="Chromosome I"/>
</dbReference>
<evidence type="ECO:0000256" key="1">
    <source>
        <dbReference type="ARBA" id="ARBA00004651"/>
    </source>
</evidence>
<keyword evidence="9" id="KW-1185">Reference proteome</keyword>
<dbReference type="AlphaFoldDB" id="A0A1H2BIX3"/>
<feature type="transmembrane region" description="Helical" evidence="7">
    <location>
        <begin position="318"/>
        <end position="338"/>
    </location>
</feature>
<dbReference type="GO" id="GO:0005886">
    <property type="term" value="C:plasma membrane"/>
    <property type="evidence" value="ECO:0007669"/>
    <property type="project" value="UniProtKB-SubCell"/>
</dbReference>
<evidence type="ECO:0000256" key="6">
    <source>
        <dbReference type="ARBA" id="ARBA00023136"/>
    </source>
</evidence>
<dbReference type="CDD" id="cd13127">
    <property type="entry name" value="MATE_tuaB_like"/>
    <property type="match status" value="1"/>
</dbReference>
<dbReference type="RefSeq" id="WP_146690718.1">
    <property type="nucleotide sequence ID" value="NZ_LT629750.1"/>
</dbReference>
<comment type="similarity">
    <text evidence="2">Belongs to the polysaccharide synthase family.</text>
</comment>
<dbReference type="EMBL" id="LT629750">
    <property type="protein sequence ID" value="SDT58290.1"/>
    <property type="molecule type" value="Genomic_DNA"/>
</dbReference>
<proteinExistence type="inferred from homology"/>
<protein>
    <submittedName>
        <fullName evidence="8">Polysaccharide transporter, PST family</fullName>
    </submittedName>
</protein>
<evidence type="ECO:0000256" key="7">
    <source>
        <dbReference type="SAM" id="Phobius"/>
    </source>
</evidence>
<evidence type="ECO:0000313" key="8">
    <source>
        <dbReference type="EMBL" id="SDT58290.1"/>
    </source>
</evidence>
<feature type="transmembrane region" description="Helical" evidence="7">
    <location>
        <begin position="287"/>
        <end position="312"/>
    </location>
</feature>
<feature type="transmembrane region" description="Helical" evidence="7">
    <location>
        <begin position="379"/>
        <end position="400"/>
    </location>
</feature>
<name>A0A1H2BIX3_9BRAD</name>
<organism evidence="8 9">
    <name type="scientific">Bradyrhizobium canariense</name>
    <dbReference type="NCBI Taxonomy" id="255045"/>
    <lineage>
        <taxon>Bacteria</taxon>
        <taxon>Pseudomonadati</taxon>
        <taxon>Pseudomonadota</taxon>
        <taxon>Alphaproteobacteria</taxon>
        <taxon>Hyphomicrobiales</taxon>
        <taxon>Nitrobacteraceae</taxon>
        <taxon>Bradyrhizobium</taxon>
    </lineage>
</organism>
<reference evidence="9" key="1">
    <citation type="submission" date="2016-10" db="EMBL/GenBank/DDBJ databases">
        <authorList>
            <person name="Varghese N."/>
            <person name="Submissions S."/>
        </authorList>
    </citation>
    <scope>NUCLEOTIDE SEQUENCE [LARGE SCALE GENOMIC DNA]</scope>
    <source>
        <strain evidence="9">GAS369</strain>
    </source>
</reference>
<feature type="transmembrane region" description="Helical" evidence="7">
    <location>
        <begin position="110"/>
        <end position="127"/>
    </location>
</feature>
<gene>
    <name evidence="8" type="ORF">SAMN05444158_7241</name>
</gene>
<dbReference type="Pfam" id="PF13440">
    <property type="entry name" value="Polysacc_synt_3"/>
    <property type="match status" value="1"/>
</dbReference>